<feature type="transmembrane region" description="Helical" evidence="7">
    <location>
        <begin position="100"/>
        <end position="117"/>
    </location>
</feature>
<accession>A0AAD3P3X8</accession>
<feature type="transmembrane region" description="Helical" evidence="7">
    <location>
        <begin position="24"/>
        <end position="44"/>
    </location>
</feature>
<evidence type="ECO:0000256" key="5">
    <source>
        <dbReference type="ARBA" id="ARBA00022989"/>
    </source>
</evidence>
<dbReference type="EMBL" id="BSYO01000001">
    <property type="protein sequence ID" value="GMG99293.1"/>
    <property type="molecule type" value="Genomic_DNA"/>
</dbReference>
<dbReference type="InterPro" id="IPR007274">
    <property type="entry name" value="Cop_transporter"/>
</dbReference>
<dbReference type="PANTHER" id="PTHR12483:SF27">
    <property type="entry name" value="COPPER TRANSPORT PROTEIN CTR1"/>
    <property type="match status" value="1"/>
</dbReference>
<proteinExistence type="inferred from homology"/>
<comment type="similarity">
    <text evidence="2 7">Belongs to the copper transporter (Ctr) (TC 1.A.56) family. SLC31A subfamily.</text>
</comment>
<evidence type="ECO:0000256" key="1">
    <source>
        <dbReference type="ARBA" id="ARBA00004141"/>
    </source>
</evidence>
<evidence type="ECO:0000256" key="3">
    <source>
        <dbReference type="ARBA" id="ARBA00022692"/>
    </source>
</evidence>
<evidence type="ECO:0000256" key="4">
    <source>
        <dbReference type="ARBA" id="ARBA00022796"/>
    </source>
</evidence>
<comment type="caution">
    <text evidence="8">The sequence shown here is derived from an EMBL/GenBank/DDBJ whole genome shotgun (WGS) entry which is preliminary data.</text>
</comment>
<dbReference type="AlphaFoldDB" id="A0AAD3P3X8"/>
<gene>
    <name evidence="8" type="ORF">Nepgr_001133</name>
</gene>
<evidence type="ECO:0000313" key="8">
    <source>
        <dbReference type="EMBL" id="GMG99293.1"/>
    </source>
</evidence>
<dbReference type="GO" id="GO:0005375">
    <property type="term" value="F:copper ion transmembrane transporter activity"/>
    <property type="evidence" value="ECO:0007669"/>
    <property type="project" value="UniProtKB-UniRule"/>
</dbReference>
<reference evidence="8" key="1">
    <citation type="submission" date="2023-05" db="EMBL/GenBank/DDBJ databases">
        <title>Nepenthes gracilis genome sequencing.</title>
        <authorList>
            <person name="Fukushima K."/>
        </authorList>
    </citation>
    <scope>NUCLEOTIDE SEQUENCE</scope>
    <source>
        <strain evidence="8">SING2019-196</strain>
    </source>
</reference>
<protein>
    <recommendedName>
        <fullName evidence="7">Copper transport protein</fullName>
    </recommendedName>
</protein>
<dbReference type="Proteomes" id="UP001279734">
    <property type="component" value="Unassembled WGS sequence"/>
</dbReference>
<dbReference type="Pfam" id="PF04145">
    <property type="entry name" value="Ctr"/>
    <property type="match status" value="1"/>
</dbReference>
<evidence type="ECO:0000256" key="2">
    <source>
        <dbReference type="ARBA" id="ARBA00006921"/>
    </source>
</evidence>
<keyword evidence="7" id="KW-0186">Copper</keyword>
<keyword evidence="6 7" id="KW-0472">Membrane</keyword>
<keyword evidence="7" id="KW-0813">Transport</keyword>
<keyword evidence="7" id="KW-0406">Ion transport</keyword>
<keyword evidence="5 7" id="KW-1133">Transmembrane helix</keyword>
<dbReference type="GO" id="GO:0005886">
    <property type="term" value="C:plasma membrane"/>
    <property type="evidence" value="ECO:0007669"/>
    <property type="project" value="TreeGrafter"/>
</dbReference>
<evidence type="ECO:0000313" key="9">
    <source>
        <dbReference type="Proteomes" id="UP001279734"/>
    </source>
</evidence>
<feature type="transmembrane region" description="Helical" evidence="7">
    <location>
        <begin position="123"/>
        <end position="142"/>
    </location>
</feature>
<keyword evidence="4 7" id="KW-0187">Copper transport</keyword>
<sequence>MMHMTFYWGTEVTLLFDFWKTKNWADYSLTLVACLLFSIFYQYAEHRRLQFKQLTTSASTAAASSSPSNSNPQAAAMEAPLLLKHLKLGESLRRWGPARFAAAALFGINSAIGYMLMLAVMSFNGGVFLSVVVGLSVGYLFFRSSYEDAVVVDNPCACA</sequence>
<comment type="subcellular location">
    <subcellularLocation>
        <location evidence="1 7">Membrane</location>
        <topology evidence="1 7">Multi-pass membrane protein</topology>
    </subcellularLocation>
</comment>
<organism evidence="8 9">
    <name type="scientific">Nepenthes gracilis</name>
    <name type="common">Slender pitcher plant</name>
    <dbReference type="NCBI Taxonomy" id="150966"/>
    <lineage>
        <taxon>Eukaryota</taxon>
        <taxon>Viridiplantae</taxon>
        <taxon>Streptophyta</taxon>
        <taxon>Embryophyta</taxon>
        <taxon>Tracheophyta</taxon>
        <taxon>Spermatophyta</taxon>
        <taxon>Magnoliopsida</taxon>
        <taxon>eudicotyledons</taxon>
        <taxon>Gunneridae</taxon>
        <taxon>Pentapetalae</taxon>
        <taxon>Caryophyllales</taxon>
        <taxon>Nepenthaceae</taxon>
        <taxon>Nepenthes</taxon>
    </lineage>
</organism>
<keyword evidence="3 7" id="KW-0812">Transmembrane</keyword>
<name>A0AAD3P3X8_NEPGR</name>
<dbReference type="PANTHER" id="PTHR12483">
    <property type="entry name" value="SOLUTE CARRIER FAMILY 31 COPPER TRANSPORTERS"/>
    <property type="match status" value="1"/>
</dbReference>
<evidence type="ECO:0000256" key="7">
    <source>
        <dbReference type="RuleBase" id="RU367022"/>
    </source>
</evidence>
<keyword evidence="9" id="KW-1185">Reference proteome</keyword>
<evidence type="ECO:0000256" key="6">
    <source>
        <dbReference type="ARBA" id="ARBA00023136"/>
    </source>
</evidence>